<accession>A0A1A6AH65</accession>
<dbReference type="KEGG" id="kdj:28964938"/>
<feature type="compositionally biased region" description="Pro residues" evidence="1">
    <location>
        <begin position="1"/>
        <end position="10"/>
    </location>
</feature>
<feature type="compositionally biased region" description="Low complexity" evidence="1">
    <location>
        <begin position="11"/>
        <end position="35"/>
    </location>
</feature>
<gene>
    <name evidence="2" type="ORF">I303_01239</name>
    <name evidence="3" type="ORF">I303_101232</name>
</gene>
<organism evidence="2">
    <name type="scientific">Kwoniella dejecticola CBS 10117</name>
    <dbReference type="NCBI Taxonomy" id="1296121"/>
    <lineage>
        <taxon>Eukaryota</taxon>
        <taxon>Fungi</taxon>
        <taxon>Dikarya</taxon>
        <taxon>Basidiomycota</taxon>
        <taxon>Agaricomycotina</taxon>
        <taxon>Tremellomycetes</taxon>
        <taxon>Tremellales</taxon>
        <taxon>Cryptococcaceae</taxon>
        <taxon>Kwoniella</taxon>
    </lineage>
</organism>
<evidence type="ECO:0000256" key="1">
    <source>
        <dbReference type="SAM" id="MobiDB-lite"/>
    </source>
</evidence>
<evidence type="ECO:0000313" key="2">
    <source>
        <dbReference type="EMBL" id="OBR89412.1"/>
    </source>
</evidence>
<keyword evidence="4" id="KW-1185">Reference proteome</keyword>
<dbReference type="EMBL" id="KI894027">
    <property type="protein sequence ID" value="OBR89412.1"/>
    <property type="molecule type" value="Genomic_DNA"/>
</dbReference>
<dbReference type="PANTHER" id="PTHR40462:SF1">
    <property type="entry name" value="EXPRESSED PROTEIN"/>
    <property type="match status" value="1"/>
</dbReference>
<dbReference type="Proteomes" id="UP000078595">
    <property type="component" value="Chromosome 1"/>
</dbReference>
<evidence type="ECO:0000313" key="3">
    <source>
        <dbReference type="EMBL" id="WWC58688.1"/>
    </source>
</evidence>
<dbReference type="OrthoDB" id="3050608at2759"/>
<reference evidence="3" key="2">
    <citation type="submission" date="2013-07" db="EMBL/GenBank/DDBJ databases">
        <authorList>
            <consortium name="The Broad Institute Genome Sequencing Platform"/>
            <person name="Cuomo C."/>
            <person name="Litvintseva A."/>
            <person name="Chen Y."/>
            <person name="Heitman J."/>
            <person name="Sun S."/>
            <person name="Springer D."/>
            <person name="Dromer F."/>
            <person name="Young S.K."/>
            <person name="Zeng Q."/>
            <person name="Gargeya S."/>
            <person name="Fitzgerald M."/>
            <person name="Abouelleil A."/>
            <person name="Alvarado L."/>
            <person name="Berlin A.M."/>
            <person name="Chapman S.B."/>
            <person name="Dewar J."/>
            <person name="Goldberg J."/>
            <person name="Griggs A."/>
            <person name="Gujja S."/>
            <person name="Hansen M."/>
            <person name="Howarth C."/>
            <person name="Imamovic A."/>
            <person name="Larimer J."/>
            <person name="McCowan C."/>
            <person name="Murphy C."/>
            <person name="Pearson M."/>
            <person name="Priest M."/>
            <person name="Roberts A."/>
            <person name="Saif S."/>
            <person name="Shea T."/>
            <person name="Sykes S."/>
            <person name="Wortman J."/>
            <person name="Nusbaum C."/>
            <person name="Birren B."/>
        </authorList>
    </citation>
    <scope>NUCLEOTIDE SEQUENCE</scope>
    <source>
        <strain evidence="3">CBS 10117</strain>
    </source>
</reference>
<name>A0A1A6AH65_9TREE</name>
<sequence>MSQTTAPPPTAGASTAGSTMMNPAATQAQGQTGQQDALDKGVDYVLGKAGHKQNASTTEKISDGIRSGFKKLTGKDVPIQDKQ</sequence>
<dbReference type="EMBL" id="CP144530">
    <property type="protein sequence ID" value="WWC58688.1"/>
    <property type="molecule type" value="Genomic_DNA"/>
</dbReference>
<feature type="region of interest" description="Disordered" evidence="1">
    <location>
        <begin position="1"/>
        <end position="83"/>
    </location>
</feature>
<dbReference type="AlphaFoldDB" id="A0A1A6AH65"/>
<reference evidence="3" key="3">
    <citation type="submission" date="2024-02" db="EMBL/GenBank/DDBJ databases">
        <title>Comparative genomics of Cryptococcus and Kwoniella reveals pathogenesis evolution and contrasting modes of karyotype evolution via chromosome fusion or intercentromeric recombination.</title>
        <authorList>
            <person name="Coelho M.A."/>
            <person name="David-Palma M."/>
            <person name="Shea T."/>
            <person name="Bowers K."/>
            <person name="McGinley-Smith S."/>
            <person name="Mohammad A.W."/>
            <person name="Gnirke A."/>
            <person name="Yurkov A.M."/>
            <person name="Nowrousian M."/>
            <person name="Sun S."/>
            <person name="Cuomo C.A."/>
            <person name="Heitman J."/>
        </authorList>
    </citation>
    <scope>NUCLEOTIDE SEQUENCE</scope>
    <source>
        <strain evidence="3">CBS 10117</strain>
    </source>
</reference>
<dbReference type="RefSeq" id="XP_018267254.1">
    <property type="nucleotide sequence ID" value="XM_018404600.1"/>
</dbReference>
<reference evidence="2" key="1">
    <citation type="submission" date="2013-07" db="EMBL/GenBank/DDBJ databases">
        <title>The Genome Sequence of Cryptococcus dejecticola CBS10117.</title>
        <authorList>
            <consortium name="The Broad Institute Genome Sequencing Platform"/>
            <person name="Cuomo C."/>
            <person name="Litvintseva A."/>
            <person name="Chen Y."/>
            <person name="Heitman J."/>
            <person name="Sun S."/>
            <person name="Springer D."/>
            <person name="Dromer F."/>
            <person name="Young S.K."/>
            <person name="Zeng Q."/>
            <person name="Gargeya S."/>
            <person name="Fitzgerald M."/>
            <person name="Abouelleil A."/>
            <person name="Alvarado L."/>
            <person name="Berlin A.M."/>
            <person name="Chapman S.B."/>
            <person name="Dewar J."/>
            <person name="Goldberg J."/>
            <person name="Griggs A."/>
            <person name="Gujja S."/>
            <person name="Hansen M."/>
            <person name="Howarth C."/>
            <person name="Imamovic A."/>
            <person name="Larimer J."/>
            <person name="McCowan C."/>
            <person name="Murphy C."/>
            <person name="Pearson M."/>
            <person name="Priest M."/>
            <person name="Roberts A."/>
            <person name="Saif S."/>
            <person name="Shea T."/>
            <person name="Sykes S."/>
            <person name="Wortman J."/>
            <person name="Nusbaum C."/>
            <person name="Birren B."/>
        </authorList>
    </citation>
    <scope>NUCLEOTIDE SEQUENCE [LARGE SCALE GENOMIC DNA]</scope>
    <source>
        <strain evidence="2">CBS 10117</strain>
    </source>
</reference>
<proteinExistence type="predicted"/>
<protein>
    <submittedName>
        <fullName evidence="2">Uncharacterized protein</fullName>
    </submittedName>
</protein>
<evidence type="ECO:0000313" key="4">
    <source>
        <dbReference type="Proteomes" id="UP000078595"/>
    </source>
</evidence>
<dbReference type="GeneID" id="28964938"/>
<dbReference type="VEuPathDB" id="FungiDB:I303_01239"/>
<dbReference type="PANTHER" id="PTHR40462">
    <property type="entry name" value="CHROMOSOME 1, WHOLE GENOME SHOTGUN SEQUENCE"/>
    <property type="match status" value="1"/>
</dbReference>